<dbReference type="GeneID" id="117549674"/>
<dbReference type="SMART" id="SM00595">
    <property type="entry name" value="MADF"/>
    <property type="match status" value="1"/>
</dbReference>
<feature type="compositionally biased region" description="Polar residues" evidence="2">
    <location>
        <begin position="136"/>
        <end position="148"/>
    </location>
</feature>
<keyword evidence="1" id="KW-0539">Nucleus</keyword>
<dbReference type="PANTHER" id="PTHR12243:SF67">
    <property type="entry name" value="COREPRESSOR OF PANGOLIN, ISOFORM A-RELATED"/>
    <property type="match status" value="1"/>
</dbReference>
<evidence type="ECO:0000256" key="2">
    <source>
        <dbReference type="SAM" id="MobiDB-lite"/>
    </source>
</evidence>
<dbReference type="KEGG" id="gacu:117549674"/>
<dbReference type="InterPro" id="IPR004210">
    <property type="entry name" value="BESS_motif"/>
</dbReference>
<feature type="domain" description="MADF" evidence="3">
    <location>
        <begin position="8"/>
        <end position="100"/>
    </location>
</feature>
<dbReference type="PANTHER" id="PTHR12243">
    <property type="entry name" value="MADF DOMAIN TRANSCRIPTION FACTOR"/>
    <property type="match status" value="1"/>
</dbReference>
<dbReference type="InParanoid" id="A0A6P8UMN1"/>
<dbReference type="GO" id="GO:0005667">
    <property type="term" value="C:transcription regulator complex"/>
    <property type="evidence" value="ECO:0007669"/>
    <property type="project" value="TreeGrafter"/>
</dbReference>
<dbReference type="Proteomes" id="UP000515161">
    <property type="component" value="Unplaced"/>
</dbReference>
<gene>
    <name evidence="6" type="primary">LOC117549674</name>
</gene>
<evidence type="ECO:0000313" key="6">
    <source>
        <dbReference type="RefSeq" id="XP_034077651.1"/>
    </source>
</evidence>
<reference evidence="6" key="1">
    <citation type="submission" date="2025-08" db="UniProtKB">
        <authorList>
            <consortium name="RefSeq"/>
        </authorList>
    </citation>
    <scope>IDENTIFICATION</scope>
</reference>
<dbReference type="GO" id="GO:0005634">
    <property type="term" value="C:nucleus"/>
    <property type="evidence" value="ECO:0007669"/>
    <property type="project" value="UniProtKB-SubCell"/>
</dbReference>
<keyword evidence="5" id="KW-1185">Reference proteome</keyword>
<feature type="domain" description="BESS" evidence="4">
    <location>
        <begin position="188"/>
        <end position="227"/>
    </location>
</feature>
<evidence type="ECO:0000259" key="3">
    <source>
        <dbReference type="PROSITE" id="PS51029"/>
    </source>
</evidence>
<dbReference type="PROSITE" id="PS51029">
    <property type="entry name" value="MADF"/>
    <property type="match status" value="1"/>
</dbReference>
<feature type="region of interest" description="Disordered" evidence="2">
    <location>
        <begin position="106"/>
        <end position="168"/>
    </location>
</feature>
<dbReference type="GO" id="GO:0003677">
    <property type="term" value="F:DNA binding"/>
    <property type="evidence" value="ECO:0007669"/>
    <property type="project" value="InterPro"/>
</dbReference>
<accession>A0A6P8UMN1</accession>
<sequence>MFQKMEEKIIVAVGNHPGLYDQSMFTYRDTHRRNQAWREVAETVGHTEEGCRTRWKSLRDRFRRETTRDKEAKRSGAASSGEYKPWRFTAVMGFLTPFITERETSSNVSLQTLPPSPCTTPDPQLSSPVPEEESQLGDSQPASHPTQGRQDKRRRMLRTGGEGEGRCRPLRTGCYQPSVLSPCHHFDFDEDEYFFRSLLPSMRRLSIAKRARVRFAIHKAIFEAELEEEEN</sequence>
<dbReference type="AlphaFoldDB" id="A0A6P8UMN1"/>
<dbReference type="RefSeq" id="XP_034077651.1">
    <property type="nucleotide sequence ID" value="XM_034221760.1"/>
</dbReference>
<dbReference type="GO" id="GO:0006357">
    <property type="term" value="P:regulation of transcription by RNA polymerase II"/>
    <property type="evidence" value="ECO:0007669"/>
    <property type="project" value="TreeGrafter"/>
</dbReference>
<name>A0A6P8UMN1_GYMAC</name>
<dbReference type="Pfam" id="PF10545">
    <property type="entry name" value="MADF_DNA_bdg"/>
    <property type="match status" value="1"/>
</dbReference>
<dbReference type="Pfam" id="PF02944">
    <property type="entry name" value="BESS"/>
    <property type="match status" value="1"/>
</dbReference>
<organism evidence="5 6">
    <name type="scientific">Gymnodraco acuticeps</name>
    <name type="common">Antarctic dragonfish</name>
    <dbReference type="NCBI Taxonomy" id="8218"/>
    <lineage>
        <taxon>Eukaryota</taxon>
        <taxon>Metazoa</taxon>
        <taxon>Chordata</taxon>
        <taxon>Craniata</taxon>
        <taxon>Vertebrata</taxon>
        <taxon>Euteleostomi</taxon>
        <taxon>Actinopterygii</taxon>
        <taxon>Neopterygii</taxon>
        <taxon>Teleostei</taxon>
        <taxon>Neoteleostei</taxon>
        <taxon>Acanthomorphata</taxon>
        <taxon>Eupercaria</taxon>
        <taxon>Perciformes</taxon>
        <taxon>Notothenioidei</taxon>
        <taxon>Bathydraconidae</taxon>
        <taxon>Gymnodraco</taxon>
    </lineage>
</organism>
<protein>
    <submittedName>
        <fullName evidence="6">Uncharacterized protein LOC117549674</fullName>
    </submittedName>
</protein>
<proteinExistence type="predicted"/>
<evidence type="ECO:0000313" key="5">
    <source>
        <dbReference type="Proteomes" id="UP000515161"/>
    </source>
</evidence>
<dbReference type="InterPro" id="IPR039353">
    <property type="entry name" value="TF_Adf1"/>
</dbReference>
<evidence type="ECO:0000259" key="4">
    <source>
        <dbReference type="PROSITE" id="PS51031"/>
    </source>
</evidence>
<evidence type="ECO:0000256" key="1">
    <source>
        <dbReference type="PROSITE-ProRule" id="PRU00371"/>
    </source>
</evidence>
<dbReference type="PROSITE" id="PS51031">
    <property type="entry name" value="BESS"/>
    <property type="match status" value="1"/>
</dbReference>
<dbReference type="OrthoDB" id="5803771at2759"/>
<dbReference type="InterPro" id="IPR006578">
    <property type="entry name" value="MADF-dom"/>
</dbReference>
<comment type="subcellular location">
    <subcellularLocation>
        <location evidence="1">Nucleus</location>
    </subcellularLocation>
</comment>